<protein>
    <submittedName>
        <fullName evidence="1">Uncharacterized protein</fullName>
    </submittedName>
</protein>
<name>A0A7J7K0Q7_BUGNE</name>
<reference evidence="1" key="1">
    <citation type="submission" date="2020-06" db="EMBL/GenBank/DDBJ databases">
        <title>Draft genome of Bugula neritina, a colonial animal packing powerful symbionts and potential medicines.</title>
        <authorList>
            <person name="Rayko M."/>
        </authorList>
    </citation>
    <scope>NUCLEOTIDE SEQUENCE [LARGE SCALE GENOMIC DNA]</scope>
    <source>
        <strain evidence="1">Kwan_BN1</strain>
    </source>
</reference>
<dbReference type="EMBL" id="VXIV02001589">
    <property type="protein sequence ID" value="KAF6031554.1"/>
    <property type="molecule type" value="Genomic_DNA"/>
</dbReference>
<sequence>MAESRVSRPDEASHPFNIVDLYTLWFGHDDASFQEKLRKEDAAEYTIGRMKQIPEARTATHVRIFGKIPPDIHLLFPQVTHLQSRIAQLSSIQK</sequence>
<evidence type="ECO:0000313" key="2">
    <source>
        <dbReference type="Proteomes" id="UP000593567"/>
    </source>
</evidence>
<gene>
    <name evidence="1" type="ORF">EB796_010132</name>
</gene>
<evidence type="ECO:0000313" key="1">
    <source>
        <dbReference type="EMBL" id="KAF6031554.1"/>
    </source>
</evidence>
<dbReference type="AlphaFoldDB" id="A0A7J7K0Q7"/>
<accession>A0A7J7K0Q7</accession>
<comment type="caution">
    <text evidence="1">The sequence shown here is derived from an EMBL/GenBank/DDBJ whole genome shotgun (WGS) entry which is preliminary data.</text>
</comment>
<dbReference type="Proteomes" id="UP000593567">
    <property type="component" value="Unassembled WGS sequence"/>
</dbReference>
<proteinExistence type="predicted"/>
<keyword evidence="2" id="KW-1185">Reference proteome</keyword>
<organism evidence="1 2">
    <name type="scientific">Bugula neritina</name>
    <name type="common">Brown bryozoan</name>
    <name type="synonym">Sertularia neritina</name>
    <dbReference type="NCBI Taxonomy" id="10212"/>
    <lineage>
        <taxon>Eukaryota</taxon>
        <taxon>Metazoa</taxon>
        <taxon>Spiralia</taxon>
        <taxon>Lophotrochozoa</taxon>
        <taxon>Bryozoa</taxon>
        <taxon>Gymnolaemata</taxon>
        <taxon>Cheilostomatida</taxon>
        <taxon>Flustrina</taxon>
        <taxon>Buguloidea</taxon>
        <taxon>Bugulidae</taxon>
        <taxon>Bugula</taxon>
    </lineage>
</organism>